<dbReference type="PROSITE" id="PS52019">
    <property type="entry name" value="PKS_MFAS_DH"/>
    <property type="match status" value="1"/>
</dbReference>
<feature type="domain" description="Carrier" evidence="15">
    <location>
        <begin position="2762"/>
        <end position="2836"/>
    </location>
</feature>
<dbReference type="Pfam" id="PF08240">
    <property type="entry name" value="ADH_N"/>
    <property type="match status" value="1"/>
</dbReference>
<evidence type="ECO:0000256" key="7">
    <source>
        <dbReference type="ARBA" id="ARBA00022832"/>
    </source>
</evidence>
<keyword evidence="6" id="KW-0677">Repeat</keyword>
<evidence type="ECO:0000259" key="15">
    <source>
        <dbReference type="PROSITE" id="PS50075"/>
    </source>
</evidence>
<dbReference type="SUPFAM" id="SSF55048">
    <property type="entry name" value="Probable ACP-binding domain of malonyl-CoA ACP transacylase"/>
    <property type="match status" value="1"/>
</dbReference>
<evidence type="ECO:0000256" key="11">
    <source>
        <dbReference type="ARBA" id="ARBA00023268"/>
    </source>
</evidence>
<evidence type="ECO:0000256" key="12">
    <source>
        <dbReference type="ARBA" id="ARBA00023315"/>
    </source>
</evidence>
<keyword evidence="9" id="KW-0443">Lipid metabolism</keyword>
<dbReference type="InterPro" id="IPR014030">
    <property type="entry name" value="Ketoacyl_synth_N"/>
</dbReference>
<dbReference type="InterPro" id="IPR009081">
    <property type="entry name" value="PP-bd_ACP"/>
</dbReference>
<dbReference type="GO" id="GO:0006633">
    <property type="term" value="P:fatty acid biosynthetic process"/>
    <property type="evidence" value="ECO:0007669"/>
    <property type="project" value="InterPro"/>
</dbReference>
<dbReference type="InterPro" id="IPR036736">
    <property type="entry name" value="ACP-like_sf"/>
</dbReference>
<dbReference type="Gene3D" id="3.30.300.30">
    <property type="match status" value="1"/>
</dbReference>
<organism evidence="18 19">
    <name type="scientific">Actinacidiphila cocklensis</name>
    <dbReference type="NCBI Taxonomy" id="887465"/>
    <lineage>
        <taxon>Bacteria</taxon>
        <taxon>Bacillati</taxon>
        <taxon>Actinomycetota</taxon>
        <taxon>Actinomycetes</taxon>
        <taxon>Kitasatosporales</taxon>
        <taxon>Streptomycetaceae</taxon>
        <taxon>Actinacidiphila</taxon>
    </lineage>
</organism>
<dbReference type="PROSITE" id="PS00606">
    <property type="entry name" value="KS3_1"/>
    <property type="match status" value="1"/>
</dbReference>
<evidence type="ECO:0000256" key="9">
    <source>
        <dbReference type="ARBA" id="ARBA00023098"/>
    </source>
</evidence>
<dbReference type="InterPro" id="IPR057326">
    <property type="entry name" value="KR_dom"/>
</dbReference>
<dbReference type="InterPro" id="IPR020843">
    <property type="entry name" value="ER"/>
</dbReference>
<dbReference type="InterPro" id="IPR014043">
    <property type="entry name" value="Acyl_transferase_dom"/>
</dbReference>
<keyword evidence="7" id="KW-0276">Fatty acid metabolism</keyword>
<dbReference type="Pfam" id="PF00698">
    <property type="entry name" value="Acyl_transf_1"/>
    <property type="match status" value="1"/>
</dbReference>
<feature type="domain" description="Ketosynthase family 3 (KS3)" evidence="16">
    <location>
        <begin position="725"/>
        <end position="1151"/>
    </location>
</feature>
<dbReference type="Gene3D" id="3.40.50.12780">
    <property type="entry name" value="N-terminal domain of ligase-like"/>
    <property type="match status" value="1"/>
</dbReference>
<dbReference type="PROSITE" id="PS00012">
    <property type="entry name" value="PHOSPHOPANTETHEINE"/>
    <property type="match status" value="1"/>
</dbReference>
<dbReference type="SUPFAM" id="SSF56801">
    <property type="entry name" value="Acetyl-CoA synthetase-like"/>
    <property type="match status" value="1"/>
</dbReference>
<dbReference type="FunFam" id="3.40.47.10:FF:000019">
    <property type="entry name" value="Polyketide synthase type I"/>
    <property type="match status" value="1"/>
</dbReference>
<dbReference type="Gene3D" id="3.90.180.10">
    <property type="entry name" value="Medium-chain alcohol dehydrogenases, catalytic domain"/>
    <property type="match status" value="1"/>
</dbReference>
<evidence type="ECO:0000313" key="18">
    <source>
        <dbReference type="EMBL" id="CAG6397097.1"/>
    </source>
</evidence>
<dbReference type="InterPro" id="IPR006162">
    <property type="entry name" value="Ppantetheine_attach_site"/>
</dbReference>
<dbReference type="InterPro" id="IPR013968">
    <property type="entry name" value="PKS_KR"/>
</dbReference>
<evidence type="ECO:0000313" key="19">
    <source>
        <dbReference type="Proteomes" id="UP001152519"/>
    </source>
</evidence>
<gene>
    <name evidence="18" type="ORF">SCOCK_50146</name>
</gene>
<dbReference type="Pfam" id="PF08659">
    <property type="entry name" value="KR"/>
    <property type="match status" value="1"/>
</dbReference>
<dbReference type="CDD" id="cd00833">
    <property type="entry name" value="PKS"/>
    <property type="match status" value="1"/>
</dbReference>
<comment type="pathway">
    <text evidence="1">Antibiotic biosynthesis.</text>
</comment>
<dbReference type="GO" id="GO:0031177">
    <property type="term" value="F:phosphopantetheine binding"/>
    <property type="evidence" value="ECO:0007669"/>
    <property type="project" value="InterPro"/>
</dbReference>
<dbReference type="SMART" id="SM00823">
    <property type="entry name" value="PKS_PP"/>
    <property type="match status" value="2"/>
</dbReference>
<evidence type="ECO:0000259" key="17">
    <source>
        <dbReference type="PROSITE" id="PS52019"/>
    </source>
</evidence>
<dbReference type="SMART" id="SM00829">
    <property type="entry name" value="PKS_ER"/>
    <property type="match status" value="1"/>
</dbReference>
<dbReference type="InterPro" id="IPR020841">
    <property type="entry name" value="PKS_Beta-ketoAc_synthase_dom"/>
</dbReference>
<evidence type="ECO:0000256" key="1">
    <source>
        <dbReference type="ARBA" id="ARBA00004792"/>
    </source>
</evidence>
<dbReference type="InterPro" id="IPR016036">
    <property type="entry name" value="Malonyl_transacylase_ACP-bd"/>
</dbReference>
<name>A0A9W4E0Y7_9ACTN</name>
<dbReference type="Pfam" id="PF21089">
    <property type="entry name" value="PKS_DH_N"/>
    <property type="match status" value="1"/>
</dbReference>
<feature type="region of interest" description="Disordered" evidence="14">
    <location>
        <begin position="580"/>
        <end position="610"/>
    </location>
</feature>
<dbReference type="SUPFAM" id="SSF53901">
    <property type="entry name" value="Thiolase-like"/>
    <property type="match status" value="1"/>
</dbReference>
<feature type="active site" description="Proton donor; for dehydratase activity" evidence="13">
    <location>
        <position position="1815"/>
    </location>
</feature>
<feature type="compositionally biased region" description="Low complexity" evidence="14">
    <location>
        <begin position="2856"/>
        <end position="2868"/>
    </location>
</feature>
<evidence type="ECO:0000256" key="6">
    <source>
        <dbReference type="ARBA" id="ARBA00022737"/>
    </source>
</evidence>
<feature type="region of interest" description="Disordered" evidence="14">
    <location>
        <begin position="2844"/>
        <end position="2880"/>
    </location>
</feature>
<feature type="region of interest" description="N-terminal hotdog fold" evidence="13">
    <location>
        <begin position="1616"/>
        <end position="1741"/>
    </location>
</feature>
<keyword evidence="3" id="KW-0596">Phosphopantetheine</keyword>
<dbReference type="PROSITE" id="PS00455">
    <property type="entry name" value="AMP_BINDING"/>
    <property type="match status" value="1"/>
</dbReference>
<dbReference type="InterPro" id="IPR001227">
    <property type="entry name" value="Ac_transferase_dom_sf"/>
</dbReference>
<comment type="caution">
    <text evidence="18">The sequence shown here is derived from an EMBL/GenBank/DDBJ whole genome shotgun (WGS) entry which is preliminary data.</text>
</comment>
<keyword evidence="8" id="KW-0521">NADP</keyword>
<dbReference type="InterPro" id="IPR013154">
    <property type="entry name" value="ADH-like_N"/>
</dbReference>
<dbReference type="InterPro" id="IPR011032">
    <property type="entry name" value="GroES-like_sf"/>
</dbReference>
<dbReference type="InterPro" id="IPR020845">
    <property type="entry name" value="AMP-binding_CS"/>
</dbReference>
<dbReference type="GO" id="GO:0016491">
    <property type="term" value="F:oxidoreductase activity"/>
    <property type="evidence" value="ECO:0007669"/>
    <property type="project" value="InterPro"/>
</dbReference>
<evidence type="ECO:0000256" key="5">
    <source>
        <dbReference type="ARBA" id="ARBA00022679"/>
    </source>
</evidence>
<dbReference type="InterPro" id="IPR050091">
    <property type="entry name" value="PKS_NRPS_Biosynth_Enz"/>
</dbReference>
<dbReference type="InterPro" id="IPR049551">
    <property type="entry name" value="PKS_DH_C"/>
</dbReference>
<dbReference type="InterPro" id="IPR040097">
    <property type="entry name" value="FAAL/FAAC"/>
</dbReference>
<dbReference type="SUPFAM" id="SSF51735">
    <property type="entry name" value="NAD(P)-binding Rossmann-fold domains"/>
    <property type="match status" value="3"/>
</dbReference>
<keyword evidence="12" id="KW-0012">Acyltransferase</keyword>
<dbReference type="SMART" id="SM01294">
    <property type="entry name" value="PKS_PP_betabranch"/>
    <property type="match status" value="1"/>
</dbReference>
<sequence length="2899" mass="304121">MLGRDSESLVDHFRTVFGRHPEQQIFRFLVDGEGEPHALTNAEFDLRARTIAAVLRERFPAGERALIMCPAGLDYVVSFFACLYADLVAVPVYPPDPAFLMRTLPRLTGVIEDAQPAVVLAPAGTTALADRIAELAPALRDIAWVAVDELDTAAADAWRHPGTRRDDLAFLQYTSGSTSRPKGVMVSHANLLHNIGAIFQRVLLGERDQHVVSWLPPFHDMGLIFGLLTPPYAGFPVTFMSPFSFLKRPLRWLRAISDVGGTASAAPNFAYDLAAAKITETERQTLDLSTWRLAANGAEPVRPQTLEHFTRTFAPSGFRPAMHAPSYGLAEGTLMVSSGDVLSPPLSRRLRTAGLLAGTAEDAGPDEPARTLLSCGMSMNDQRVVAVDPQTHVLLPDGRVGELWVAGPSVAQGYWRREQESEETFRAHLAGSGDGPFLRTGDLGFTDSDQIYVTGRMKDVIIVAGRNHYPQDIERTVEGVGSGLRPGCGVAGVREIDGEERLIVVQEYRGGRSSDAPARVATGIRAAIAREHGLQAFMVVLARSGTVPKTSSGKLQRRACLDAVLAGTLNPLYEWRADGVPADGGAPSSPDGAADGGARESGTARSASAAPALDAAEVELWLRGALAAATGVRAETVDPGLPFAAYGLRSVEMVTMVGDLERRFGATLASTVVWEHPTPADLAEYLAGRAPEQAPAATVTPAASAAAPVTPPAALRGVPGTPAPAEPVAIIGIGCRFPGGVDGPESFWRLLSEGRDAVTEVPAERWDVDEFTSEDPSAPGRTNSRWGGFLDGIDQFDAAFFGIPQQEAARMDPQQRLLAEVAFEALENAGVPTDGLAGSATGVFVGISTFEYATEQFRDLDAIDRYSGTGGAPSIAANRLSYLLDLRGPSMALDTACSSSLVAVLQACASLERGDCDLALAGGVNLVLTPALAINFSKAGVMSADGRCKPFDSRADGYVRSEGAGVVVLKPLKRAQADGDPVYAVIRGGAVNQDGASNGLMAPNPRAQEAVLRAAHRRADVRSADIGYVEAHGTGTILGDPIEAKALGAVLGDGRDPAAPCLIGSVKSNLGHMEAAAGIGGLIKTALAVGHRTVPATLHYREPNPHIPFDDLALRVADTLQPWPGTDGAPALAGVSSFGFGGTNAHLVLEQPPAPATPPQSAAGAVLLTVSARDDRALGDLAAAYAGKLAAPGLDLAAFACAAAVRRTHHEHRLAVAGSSAGELRAALAAFGRGEEAGGLSSGVRRVGWRPRTVFVFSGQGPRWWPLAGDLLDEEPVFRAVLERCDALLRRRTDWSLLEQLTAGPAASRLLDTAVGQPALTAVQIALATLWRSWGVEPAAVVGHSVGEIAAAHVAGALALEDALVVALHRGVALQAVTGKGRMAVAGVTLDRAQEILAERPRGAVWVAAGNSPNSTVFSGAGADLEALAKSLEADGVYCRVLESVEFASHCPLMEPVAQELWRLLPDLRPRTAALPMISTVTGRSVDGDLLGAEYWASNLTQPVLFDTAVTALAESGHDVFVELSPHPMLTDAVTERLSSYGHTAAVSSLHRDQPGRAAVRTELGRLYTAGYQVDWTRVYGPAGPMADLPTYPWQRSRHWFEEGTRHRPVGRHRGHPVLRSHVRSALAPHAAHWTAPVDLAGFPYLADHRVGGGAVLPAALVLEAALAAARLHLGGGAALTDVDLTRLTVVPEEADDATLQLVLVPETEGTGSVRVHTRAGADGEWTEAARGAFRRAPRAPDVEPLSVARDRCTTAVAADDHYAGLHRAGLEYGPAFQGVEELWRGHGEAVGRLRDLAALTADRGEHLVHPAVLDSAVQVLSAALGTPEEPPATYLPVRVGGFTLFTDRAEPRWARAAATAPEPGAAEIAGASVVLYAEDGTAVGEMTGIALRRLERGQDADPVTGSLYEITWLPAPAEQPAAEPPGSWLLFADAGGTGAALGAVLGDAGGSCVTVTAGAAYRQLDGGRYELDPARREDVAALLADLAAAGTRLAGIVHAWALDVELTDGGGPQQLPAVQDAVTGPVLHLVQELARAGQDPAPRLVLLTRGAQRAAAGDTLAAGQSPLWGLARVIGLEHTELRPTVVDLDPVRPAGEAELLLAELLRPGDDDQVALRGTERLTPALQRWTPPAADPEARPVWTFDAGRDGNHRLLAARPGSLASLTATWWQRTPPGPGQVEIEVAAAGLNFSDVLKALDSYPGAQGVVPLGAECAGRVTAVGEGVTRHAVGDRVIAVGGSSMAAFTTVSEHLVAPAPASLGDNEAAAVPVAFLTAVHALERLARLRKGESVLVHSATGGVGLAALQIARRRGARVYATAGTEEKRELLRGLGVEAAMDSRTLAFADEITERTGGRGVDVVLNSTSGEAMVRSLRLVAPGGRFVEIGKRDIYGDSHIGLDFFKDNRAFLAVDLERTIREAPADVADLFVDVVAGFERGDFTALPVTVHPFGDAPAVFAAMAQARHTGKLVLRPEAGERITTAPGAPPVRPGATYLITGGLGALGLETARYLADQGARHLVLAGRSAPSAAAEAALAELRGRAEVAVVAADVSAREGVDAILDRIDAGMPPLAGVVHAAGVLDDGLLTGLDRERFRTVAGPKSAAAWHLHQATAERPLDFFVLYSSAAAVLGSASQGSYAAASAFLDTLAHHRRSRGLPALSVGWGPWAQIGLAARPDRGGALAARGIGSISPGDGMATLDLLLRAPSAHVCVLPLDRDKLRGHLGAGLLRTLLADADADADRRPLDEVRRRMLAVEPGRRRRAVLTEHCRAAAARVVGIEPERIDTSAPITGLGFDSLLSLELRKSLESSLRVQLPSTVTWRFPTIDVMVPYLAERMEIELEPGRADGAKPAEEPVHAPAAAARAAQGPADPPDLDSMSAAELEALLLARTQQINGGDQR</sequence>
<dbReference type="GO" id="GO:0004312">
    <property type="term" value="F:fatty acid synthase activity"/>
    <property type="evidence" value="ECO:0007669"/>
    <property type="project" value="TreeGrafter"/>
</dbReference>
<dbReference type="PANTHER" id="PTHR43775">
    <property type="entry name" value="FATTY ACID SYNTHASE"/>
    <property type="match status" value="1"/>
</dbReference>
<dbReference type="InterPro" id="IPR018201">
    <property type="entry name" value="Ketoacyl_synth_AS"/>
</dbReference>
<evidence type="ECO:0000256" key="8">
    <source>
        <dbReference type="ARBA" id="ARBA00022857"/>
    </source>
</evidence>
<dbReference type="InterPro" id="IPR025110">
    <property type="entry name" value="AMP-bd_C"/>
</dbReference>
<dbReference type="CDD" id="cd05931">
    <property type="entry name" value="FAAL"/>
    <property type="match status" value="1"/>
</dbReference>
<dbReference type="PROSITE" id="PS50075">
    <property type="entry name" value="CARRIER"/>
    <property type="match status" value="2"/>
</dbReference>
<dbReference type="SMART" id="SM00826">
    <property type="entry name" value="PKS_DH"/>
    <property type="match status" value="1"/>
</dbReference>
<dbReference type="InterPro" id="IPR032821">
    <property type="entry name" value="PKS_assoc"/>
</dbReference>
<dbReference type="Pfam" id="PF23024">
    <property type="entry name" value="AMP-dom_DIP2-like"/>
    <property type="match status" value="1"/>
</dbReference>
<evidence type="ECO:0000259" key="16">
    <source>
        <dbReference type="PROSITE" id="PS52004"/>
    </source>
</evidence>
<dbReference type="Pfam" id="PF02801">
    <property type="entry name" value="Ketoacyl-synt_C"/>
    <property type="match status" value="1"/>
</dbReference>
<dbReference type="Pfam" id="PF00107">
    <property type="entry name" value="ADH_zinc_N"/>
    <property type="match status" value="1"/>
</dbReference>
<dbReference type="InterPro" id="IPR049900">
    <property type="entry name" value="PKS_mFAS_DH"/>
</dbReference>
<keyword evidence="10" id="KW-0045">Antibiotic biosynthesis</keyword>
<evidence type="ECO:0000256" key="14">
    <source>
        <dbReference type="SAM" id="MobiDB-lite"/>
    </source>
</evidence>
<dbReference type="InterPro" id="IPR036291">
    <property type="entry name" value="NAD(P)-bd_dom_sf"/>
</dbReference>
<evidence type="ECO:0000256" key="13">
    <source>
        <dbReference type="PROSITE-ProRule" id="PRU01363"/>
    </source>
</evidence>
<dbReference type="SUPFAM" id="SSF52151">
    <property type="entry name" value="FabD/lysophospholipase-like"/>
    <property type="match status" value="1"/>
</dbReference>
<proteinExistence type="inferred from homology"/>
<dbReference type="Gene3D" id="3.10.129.110">
    <property type="entry name" value="Polyketide synthase dehydratase"/>
    <property type="match status" value="1"/>
</dbReference>
<dbReference type="PANTHER" id="PTHR43775:SF37">
    <property type="entry name" value="SI:DKEY-61P9.11"/>
    <property type="match status" value="1"/>
</dbReference>
<dbReference type="Gene3D" id="3.30.70.3290">
    <property type="match status" value="1"/>
</dbReference>
<dbReference type="InterPro" id="IPR000873">
    <property type="entry name" value="AMP-dep_synth/lig_dom"/>
</dbReference>
<dbReference type="RefSeq" id="WP_274037741.1">
    <property type="nucleotide sequence ID" value="NZ_CAJSLV010000081.1"/>
</dbReference>
<dbReference type="EMBL" id="CAJSLV010000081">
    <property type="protein sequence ID" value="CAG6397097.1"/>
    <property type="molecule type" value="Genomic_DNA"/>
</dbReference>
<dbReference type="InterPro" id="IPR016039">
    <property type="entry name" value="Thiolase-like"/>
</dbReference>
<feature type="domain" description="Carrier" evidence="15">
    <location>
        <begin position="616"/>
        <end position="690"/>
    </location>
</feature>
<dbReference type="CDD" id="cd05195">
    <property type="entry name" value="enoyl_red"/>
    <property type="match status" value="1"/>
</dbReference>
<dbReference type="Gene3D" id="1.10.1200.10">
    <property type="entry name" value="ACP-like"/>
    <property type="match status" value="2"/>
</dbReference>
<evidence type="ECO:0000256" key="3">
    <source>
        <dbReference type="ARBA" id="ARBA00022450"/>
    </source>
</evidence>
<dbReference type="SUPFAM" id="SSF50129">
    <property type="entry name" value="GroES-like"/>
    <property type="match status" value="1"/>
</dbReference>
<dbReference type="InterPro" id="IPR042104">
    <property type="entry name" value="PKS_dehydratase_sf"/>
</dbReference>
<keyword evidence="11" id="KW-0511">Multifunctional enzyme</keyword>
<keyword evidence="5 18" id="KW-0808">Transferase</keyword>
<keyword evidence="4" id="KW-0597">Phosphoprotein</keyword>
<feature type="region of interest" description="C-terminal hotdog fold" evidence="13">
    <location>
        <begin position="1754"/>
        <end position="1901"/>
    </location>
</feature>
<feature type="domain" description="PKS/mFAS DH" evidence="17">
    <location>
        <begin position="1616"/>
        <end position="1901"/>
    </location>
</feature>
<dbReference type="Pfam" id="PF00550">
    <property type="entry name" value="PP-binding"/>
    <property type="match status" value="2"/>
</dbReference>
<dbReference type="InterPro" id="IPR042099">
    <property type="entry name" value="ANL_N_sf"/>
</dbReference>
<dbReference type="FunFam" id="3.40.50.720:FF:000209">
    <property type="entry name" value="Polyketide synthase Pks12"/>
    <property type="match status" value="1"/>
</dbReference>
<dbReference type="InterPro" id="IPR016035">
    <property type="entry name" value="Acyl_Trfase/lysoPLipase"/>
</dbReference>
<feature type="compositionally biased region" description="Basic and acidic residues" evidence="14">
    <location>
        <begin position="2844"/>
        <end position="2855"/>
    </location>
</feature>
<dbReference type="Gene3D" id="3.40.50.720">
    <property type="entry name" value="NAD(P)-binding Rossmann-like Domain"/>
    <property type="match status" value="3"/>
</dbReference>
<dbReference type="Gene3D" id="3.40.366.10">
    <property type="entry name" value="Malonyl-Coenzyme A Acyl Carrier Protein, domain 2"/>
    <property type="match status" value="1"/>
</dbReference>
<dbReference type="GO" id="GO:0033068">
    <property type="term" value="P:macrolide biosynthetic process"/>
    <property type="evidence" value="ECO:0007669"/>
    <property type="project" value="UniProtKB-ARBA"/>
</dbReference>
<evidence type="ECO:0000256" key="2">
    <source>
        <dbReference type="ARBA" id="ARBA00006432"/>
    </source>
</evidence>
<dbReference type="Pfam" id="PF16197">
    <property type="entry name" value="KAsynt_C_assoc"/>
    <property type="match status" value="1"/>
</dbReference>
<dbReference type="GO" id="GO:0071766">
    <property type="term" value="P:Actinobacterium-type cell wall biogenesis"/>
    <property type="evidence" value="ECO:0007669"/>
    <property type="project" value="UniProtKB-ARBA"/>
</dbReference>
<dbReference type="Pfam" id="PF00501">
    <property type="entry name" value="AMP-binding"/>
    <property type="match status" value="1"/>
</dbReference>
<dbReference type="InterPro" id="IPR013149">
    <property type="entry name" value="ADH-like_C"/>
</dbReference>
<dbReference type="GO" id="GO:0004315">
    <property type="term" value="F:3-oxoacyl-[acyl-carrier-protein] synthase activity"/>
    <property type="evidence" value="ECO:0007669"/>
    <property type="project" value="InterPro"/>
</dbReference>
<keyword evidence="19" id="KW-1185">Reference proteome</keyword>
<dbReference type="InterPro" id="IPR049552">
    <property type="entry name" value="PKS_DH_N"/>
</dbReference>
<dbReference type="CDD" id="cd08955">
    <property type="entry name" value="KR_2_FAS_SDR_x"/>
    <property type="match status" value="1"/>
</dbReference>
<dbReference type="Pfam" id="PF14765">
    <property type="entry name" value="PS-DH"/>
    <property type="match status" value="1"/>
</dbReference>
<dbReference type="SUPFAM" id="SSF47336">
    <property type="entry name" value="ACP-like"/>
    <property type="match status" value="2"/>
</dbReference>
<comment type="similarity">
    <text evidence="2">Belongs to the ATP-dependent AMP-binding enzyme family.</text>
</comment>
<dbReference type="PROSITE" id="PS52004">
    <property type="entry name" value="KS3_2"/>
    <property type="match status" value="1"/>
</dbReference>
<feature type="active site" description="Proton acceptor; for dehydratase activity" evidence="13">
    <location>
        <position position="1649"/>
    </location>
</feature>
<reference evidence="18" key="1">
    <citation type="submission" date="2021-05" db="EMBL/GenBank/DDBJ databases">
        <authorList>
            <person name="Arsene-Ploetze F."/>
        </authorList>
    </citation>
    <scope>NUCLEOTIDE SEQUENCE</scope>
    <source>
        <strain evidence="18">DSM 42138</strain>
    </source>
</reference>
<dbReference type="SMART" id="SM00827">
    <property type="entry name" value="PKS_AT"/>
    <property type="match status" value="1"/>
</dbReference>
<dbReference type="InterPro" id="IPR020807">
    <property type="entry name" value="PKS_DH"/>
</dbReference>
<feature type="compositionally biased region" description="Low complexity" evidence="14">
    <location>
        <begin position="601"/>
        <end position="610"/>
    </location>
</feature>
<dbReference type="InterPro" id="IPR020806">
    <property type="entry name" value="PKS_PP-bd"/>
</dbReference>
<dbReference type="FunFam" id="3.40.50.12780:FF:000013">
    <property type="entry name" value="Long-chain-fatty-acid--AMP ligase FadD32"/>
    <property type="match status" value="1"/>
</dbReference>
<dbReference type="SMART" id="SM00822">
    <property type="entry name" value="PKS_KR"/>
    <property type="match status" value="1"/>
</dbReference>
<dbReference type="Gene3D" id="3.40.47.10">
    <property type="match status" value="1"/>
</dbReference>
<dbReference type="InterPro" id="IPR014031">
    <property type="entry name" value="Ketoacyl_synth_C"/>
</dbReference>
<protein>
    <submittedName>
        <fullName evidence="18">Acyl transferase domain-containing protein</fullName>
    </submittedName>
</protein>
<dbReference type="InterPro" id="IPR045851">
    <property type="entry name" value="AMP-bd_C_sf"/>
</dbReference>
<dbReference type="Pfam" id="PF00109">
    <property type="entry name" value="ketoacyl-synt"/>
    <property type="match status" value="1"/>
</dbReference>
<evidence type="ECO:0000256" key="10">
    <source>
        <dbReference type="ARBA" id="ARBA00023194"/>
    </source>
</evidence>
<dbReference type="SMART" id="SM00825">
    <property type="entry name" value="PKS_KS"/>
    <property type="match status" value="1"/>
</dbReference>
<dbReference type="Proteomes" id="UP001152519">
    <property type="component" value="Unassembled WGS sequence"/>
</dbReference>
<accession>A0A9W4E0Y7</accession>
<evidence type="ECO:0000256" key="4">
    <source>
        <dbReference type="ARBA" id="ARBA00022553"/>
    </source>
</evidence>